<keyword evidence="2" id="KW-1133">Transmembrane helix</keyword>
<sequence>MNTTKMSLTTSTRAGGSGCTPATSTPTPPTSTTTPTARESARPARTSPTADRGVLGDVMGFRPSATLGREVFAIAINIVIVLAVAIAVQPPALACIVGGVIVAVILAARLAAGFATEGYAEQLKGGR</sequence>
<gene>
    <name evidence="3" type="ORF">IOE58_06915</name>
</gene>
<evidence type="ECO:0000256" key="2">
    <source>
        <dbReference type="SAM" id="Phobius"/>
    </source>
</evidence>
<feature type="compositionally biased region" description="Low complexity" evidence="1">
    <location>
        <begin position="20"/>
        <end position="48"/>
    </location>
</feature>
<keyword evidence="4" id="KW-1185">Reference proteome</keyword>
<dbReference type="EMBL" id="JADEYR010000005">
    <property type="protein sequence ID" value="MBE9403927.1"/>
    <property type="molecule type" value="Genomic_DNA"/>
</dbReference>
<feature type="compositionally biased region" description="Polar residues" evidence="1">
    <location>
        <begin position="1"/>
        <end position="14"/>
    </location>
</feature>
<accession>A0ABR9W0H5</accession>
<protein>
    <submittedName>
        <fullName evidence="3">Uncharacterized protein</fullName>
    </submittedName>
</protein>
<proteinExistence type="predicted"/>
<feature type="transmembrane region" description="Helical" evidence="2">
    <location>
        <begin position="71"/>
        <end position="90"/>
    </location>
</feature>
<feature type="region of interest" description="Disordered" evidence="1">
    <location>
        <begin position="1"/>
        <end position="55"/>
    </location>
</feature>
<reference evidence="3 4" key="1">
    <citation type="submission" date="2020-10" db="EMBL/GenBank/DDBJ databases">
        <title>Draft genome and description of Brachybacterium epidermidis sp nov.</title>
        <authorList>
            <person name="Boxberger M."/>
            <person name="La Scola B."/>
        </authorList>
    </citation>
    <scope>NUCLEOTIDE SEQUENCE [LARGE SCALE GENOMIC DNA]</scope>
    <source>
        <strain evidence="3 4">Marseille-Q2903</strain>
    </source>
</reference>
<keyword evidence="2" id="KW-0812">Transmembrane</keyword>
<dbReference type="Proteomes" id="UP000644727">
    <property type="component" value="Unassembled WGS sequence"/>
</dbReference>
<organism evidence="3 4">
    <name type="scientific">Brachybacterium epidermidis</name>
    <dbReference type="NCBI Taxonomy" id="2781983"/>
    <lineage>
        <taxon>Bacteria</taxon>
        <taxon>Bacillati</taxon>
        <taxon>Actinomycetota</taxon>
        <taxon>Actinomycetes</taxon>
        <taxon>Micrococcales</taxon>
        <taxon>Dermabacteraceae</taxon>
        <taxon>Brachybacterium</taxon>
    </lineage>
</organism>
<feature type="transmembrane region" description="Helical" evidence="2">
    <location>
        <begin position="96"/>
        <end position="120"/>
    </location>
</feature>
<comment type="caution">
    <text evidence="3">The sequence shown here is derived from an EMBL/GenBank/DDBJ whole genome shotgun (WGS) entry which is preliminary data.</text>
</comment>
<evidence type="ECO:0000313" key="3">
    <source>
        <dbReference type="EMBL" id="MBE9403927.1"/>
    </source>
</evidence>
<keyword evidence="2" id="KW-0472">Membrane</keyword>
<dbReference type="RefSeq" id="WP_193865668.1">
    <property type="nucleotide sequence ID" value="NZ_JADEYR010000005.1"/>
</dbReference>
<name>A0ABR9W0H5_9MICO</name>
<evidence type="ECO:0000256" key="1">
    <source>
        <dbReference type="SAM" id="MobiDB-lite"/>
    </source>
</evidence>
<evidence type="ECO:0000313" key="4">
    <source>
        <dbReference type="Proteomes" id="UP000644727"/>
    </source>
</evidence>